<dbReference type="EMBL" id="AP028216">
    <property type="protein sequence ID" value="BEI92864.1"/>
    <property type="molecule type" value="Genomic_DNA"/>
</dbReference>
<proteinExistence type="predicted"/>
<evidence type="ECO:0000256" key="1">
    <source>
        <dbReference type="ARBA" id="ARBA00001970"/>
    </source>
</evidence>
<sequence>MRPPLPIVNPRVDPPQLVYRPQDAKIQPRKPEGFVPAVQRWSAVLPDELVVATFGVQALDAEHLDGEFMRWARIALGSSSSPSSAPSADAPCIVDHARYTDAARYHHHVVVAYWRNPESYARWSASHEEWWNTAADRSEGVYREVVHVPSERAETIYWLDYPGGLMRDARTELYPTPYCGYYGAMRDRLPAAAEDLLDAPKPDRHVKSGTHGRWRVTLPHNVAVIRSAHTWQFMDEEQLADYGRKLKPPLEKGMDFLATTPESGCLSLRWLTVTNEEGVEKPEAHATAYFASLGDMEVWAERHRTHAAIFGAAVARYKHYGGRNQLRTWHEVFVLPEGQTFEYINCHPETGLLPFFDGERVS</sequence>
<dbReference type="GO" id="GO:0046872">
    <property type="term" value="F:metal ion binding"/>
    <property type="evidence" value="ECO:0007669"/>
    <property type="project" value="UniProtKB-KW"/>
</dbReference>
<evidence type="ECO:0000256" key="4">
    <source>
        <dbReference type="ARBA" id="ARBA00023004"/>
    </source>
</evidence>
<dbReference type="AlphaFoldDB" id="A0AA48QWU1"/>
<dbReference type="InterPro" id="IPR025702">
    <property type="entry name" value="OXD"/>
</dbReference>
<keyword evidence="4" id="KW-0408">Iron</keyword>
<name>A0AA48QWU1_9TREE</name>
<keyword evidence="5" id="KW-0456">Lyase</keyword>
<keyword evidence="3" id="KW-0479">Metal-binding</keyword>
<protein>
    <recommendedName>
        <fullName evidence="8">Phenylacetaldoxime dehydratase</fullName>
    </recommendedName>
</protein>
<accession>A0AA48QWU1</accession>
<keyword evidence="7" id="KW-1185">Reference proteome</keyword>
<dbReference type="RefSeq" id="XP_060458129.1">
    <property type="nucleotide sequence ID" value="XM_060601657.1"/>
</dbReference>
<dbReference type="Pfam" id="PF13816">
    <property type="entry name" value="Dehydratase_hem"/>
    <property type="match status" value="1"/>
</dbReference>
<gene>
    <name evidence="6" type="ORF">CcaverHIS019_0504920</name>
</gene>
<evidence type="ECO:0000313" key="7">
    <source>
        <dbReference type="Proteomes" id="UP001233271"/>
    </source>
</evidence>
<keyword evidence="2" id="KW-0349">Heme</keyword>
<dbReference type="GO" id="GO:0016829">
    <property type="term" value="F:lyase activity"/>
    <property type="evidence" value="ECO:0007669"/>
    <property type="project" value="UniProtKB-KW"/>
</dbReference>
<dbReference type="KEGG" id="ccac:CcaHIS019_0504920"/>
<evidence type="ECO:0008006" key="8">
    <source>
        <dbReference type="Google" id="ProtNLM"/>
    </source>
</evidence>
<evidence type="ECO:0000313" key="6">
    <source>
        <dbReference type="EMBL" id="BEI92864.1"/>
    </source>
</evidence>
<evidence type="ECO:0000256" key="3">
    <source>
        <dbReference type="ARBA" id="ARBA00022723"/>
    </source>
</evidence>
<dbReference type="GeneID" id="85496734"/>
<dbReference type="Proteomes" id="UP001233271">
    <property type="component" value="Chromosome 5"/>
</dbReference>
<comment type="cofactor">
    <cofactor evidence="1">
        <name>heme b</name>
        <dbReference type="ChEBI" id="CHEBI:60344"/>
    </cofactor>
</comment>
<organism evidence="6 7">
    <name type="scientific">Cutaneotrichosporon cavernicola</name>
    <dbReference type="NCBI Taxonomy" id="279322"/>
    <lineage>
        <taxon>Eukaryota</taxon>
        <taxon>Fungi</taxon>
        <taxon>Dikarya</taxon>
        <taxon>Basidiomycota</taxon>
        <taxon>Agaricomycotina</taxon>
        <taxon>Tremellomycetes</taxon>
        <taxon>Trichosporonales</taxon>
        <taxon>Trichosporonaceae</taxon>
        <taxon>Cutaneotrichosporon</taxon>
    </lineage>
</organism>
<evidence type="ECO:0000256" key="2">
    <source>
        <dbReference type="ARBA" id="ARBA00022617"/>
    </source>
</evidence>
<evidence type="ECO:0000256" key="5">
    <source>
        <dbReference type="ARBA" id="ARBA00023239"/>
    </source>
</evidence>
<reference evidence="6" key="1">
    <citation type="journal article" date="2023" name="BMC Genomics">
        <title>Chromosome-level genome assemblies of Cutaneotrichosporon spp. (Trichosporonales, Basidiomycota) reveal imbalanced evolution between nucleotide sequences and chromosome synteny.</title>
        <authorList>
            <person name="Kobayashi Y."/>
            <person name="Kayamori A."/>
            <person name="Aoki K."/>
            <person name="Shiwa Y."/>
            <person name="Matsutani M."/>
            <person name="Fujita N."/>
            <person name="Sugita T."/>
            <person name="Iwasaki W."/>
            <person name="Tanaka N."/>
            <person name="Takashima M."/>
        </authorList>
    </citation>
    <scope>NUCLEOTIDE SEQUENCE</scope>
    <source>
        <strain evidence="6">HIS019</strain>
    </source>
</reference>